<keyword evidence="5" id="KW-1185">Reference proteome</keyword>
<organism evidence="4 5">
    <name type="scientific">Kwoniella dendrophila CBS 6074</name>
    <dbReference type="NCBI Taxonomy" id="1295534"/>
    <lineage>
        <taxon>Eukaryota</taxon>
        <taxon>Fungi</taxon>
        <taxon>Dikarya</taxon>
        <taxon>Basidiomycota</taxon>
        <taxon>Agaricomycotina</taxon>
        <taxon>Tremellomycetes</taxon>
        <taxon>Tremellales</taxon>
        <taxon>Cryptococcaceae</taxon>
        <taxon>Kwoniella</taxon>
    </lineage>
</organism>
<evidence type="ECO:0000256" key="1">
    <source>
        <dbReference type="ARBA" id="ARBA00022468"/>
    </source>
</evidence>
<feature type="compositionally biased region" description="Polar residues" evidence="2">
    <location>
        <begin position="33"/>
        <end position="57"/>
    </location>
</feature>
<dbReference type="InterPro" id="IPR035969">
    <property type="entry name" value="Rab-GAP_TBC_sf"/>
</dbReference>
<feature type="region of interest" description="Disordered" evidence="2">
    <location>
        <begin position="1"/>
        <end position="79"/>
    </location>
</feature>
<feature type="region of interest" description="Disordered" evidence="2">
    <location>
        <begin position="883"/>
        <end position="930"/>
    </location>
</feature>
<feature type="region of interest" description="Disordered" evidence="2">
    <location>
        <begin position="302"/>
        <end position="345"/>
    </location>
</feature>
<keyword evidence="1" id="KW-0343">GTPase activation</keyword>
<feature type="domain" description="Rab-GAP TBC" evidence="3">
    <location>
        <begin position="543"/>
        <end position="811"/>
    </location>
</feature>
<evidence type="ECO:0000259" key="3">
    <source>
        <dbReference type="PROSITE" id="PS50086"/>
    </source>
</evidence>
<evidence type="ECO:0000313" key="5">
    <source>
        <dbReference type="Proteomes" id="UP001355207"/>
    </source>
</evidence>
<dbReference type="GO" id="GO:0005096">
    <property type="term" value="F:GTPase activator activity"/>
    <property type="evidence" value="ECO:0007669"/>
    <property type="project" value="UniProtKB-KW"/>
</dbReference>
<dbReference type="Gene3D" id="1.10.8.270">
    <property type="entry name" value="putative rabgap domain of human tbc1 domain family member 14 like domains"/>
    <property type="match status" value="1"/>
</dbReference>
<dbReference type="RefSeq" id="XP_066079270.1">
    <property type="nucleotide sequence ID" value="XM_066223173.1"/>
</dbReference>
<evidence type="ECO:0000313" key="4">
    <source>
        <dbReference type="EMBL" id="WWC92508.1"/>
    </source>
</evidence>
<dbReference type="PROSITE" id="PS50086">
    <property type="entry name" value="TBC_RABGAP"/>
    <property type="match status" value="1"/>
</dbReference>
<accession>A0AAX4K5Z1</accession>
<dbReference type="GeneID" id="91098135"/>
<name>A0AAX4K5Z1_9TREE</name>
<dbReference type="Gene3D" id="1.10.472.80">
    <property type="entry name" value="Ypt/Rab-GAP domain of gyp1p, domain 3"/>
    <property type="match status" value="1"/>
</dbReference>
<dbReference type="Proteomes" id="UP001355207">
    <property type="component" value="Chromosome 10"/>
</dbReference>
<feature type="region of interest" description="Disordered" evidence="2">
    <location>
        <begin position="154"/>
        <end position="174"/>
    </location>
</feature>
<dbReference type="AlphaFoldDB" id="A0AAX4K5Z1"/>
<reference evidence="4 5" key="1">
    <citation type="submission" date="2024-01" db="EMBL/GenBank/DDBJ databases">
        <title>Comparative genomics of Cryptococcus and Kwoniella reveals pathogenesis evolution and contrasting modes of karyotype evolution via chromosome fusion or intercentromeric recombination.</title>
        <authorList>
            <person name="Coelho M.A."/>
            <person name="David-Palma M."/>
            <person name="Shea T."/>
            <person name="Bowers K."/>
            <person name="McGinley-Smith S."/>
            <person name="Mohammad A.W."/>
            <person name="Gnirke A."/>
            <person name="Yurkov A.M."/>
            <person name="Nowrousian M."/>
            <person name="Sun S."/>
            <person name="Cuomo C.A."/>
            <person name="Heitman J."/>
        </authorList>
    </citation>
    <scope>NUCLEOTIDE SEQUENCE [LARGE SCALE GENOMIC DNA]</scope>
    <source>
        <strain evidence="4 5">CBS 6074</strain>
    </source>
</reference>
<dbReference type="EMBL" id="CP144107">
    <property type="protein sequence ID" value="WWC92508.1"/>
    <property type="molecule type" value="Genomic_DNA"/>
</dbReference>
<dbReference type="FunFam" id="1.10.472.80:FF:000077">
    <property type="entry name" value="TBC1 domain family member"/>
    <property type="match status" value="1"/>
</dbReference>
<evidence type="ECO:0000256" key="2">
    <source>
        <dbReference type="SAM" id="MobiDB-lite"/>
    </source>
</evidence>
<dbReference type="Pfam" id="PF00566">
    <property type="entry name" value="RabGAP-TBC"/>
    <property type="match status" value="1"/>
</dbReference>
<feature type="region of interest" description="Disordered" evidence="2">
    <location>
        <begin position="640"/>
        <end position="679"/>
    </location>
</feature>
<feature type="compositionally biased region" description="Polar residues" evidence="2">
    <location>
        <begin position="321"/>
        <end position="333"/>
    </location>
</feature>
<dbReference type="PANTHER" id="PTHR22957:SF502">
    <property type="entry name" value="SMALL G PROTEIN SIGNALING MODULATOR 2-RELATED"/>
    <property type="match status" value="1"/>
</dbReference>
<proteinExistence type="predicted"/>
<feature type="region of interest" description="Disordered" evidence="2">
    <location>
        <begin position="457"/>
        <end position="476"/>
    </location>
</feature>
<sequence>MATDPNINDANAVAGNSNSSDSSSIINISSVSLHQQQPNSPSTTDTSFDHVSSNGSSAEHDNNLTNSGKGKNTSKGKGKGKAKLIYCKSHVSIHPTSFNKDNISGYLGIVEVESIIPHSLAPNLDSTSIESNGQKETLVTWVPNELLDRMDEEDREGYKRVEGRSSNPNNQIENDKEEDGFVFVSLPPPKGEKYAFSIPITSIYSVLVYPPSLSHWYGSATFNLMGGVSLPTLYFHDDESPLLASAPAPNPQQPLPRAQWGFPPFLSLLEARATLVQSRLVQSRKNMGAQLWLVNPSKSDREVHEAGLEEEPEAVPPQRKPVQSSSQNAQTAKTPAPYPPKQTYPNSAVLNTATPKQTLMTSLSNLTNLSRKAASQVLSHPLAQPVVPHLPPAVRSLVNVPGEWERTGRLPPKTGKSSPDVASEFESARLYLARWARVVAEEGERARRDEIASKARLRRNSETAASFGSGSGSLSPVEDLESSLGVFSMLPKSYSKRAIPNPTRTPQHPITSKEWESFAAQGRDELYIRKEIFKRGFKDSQEPEDCNARREGWEVLLGIIPWSIGGLGGGEQGKQKRVNQREEARKAKRQVYAGLKQKWKKEVAKELESNVNGVRDDWREEWHRIDVDCRRTDRNQPIYAVPSEAAHTGNHEKEGGGANTSLRRGSLGSEDQREEEEGGAAALNPHIAALRTILMTYHTYSPELGYVQGMSDLLSPIYVVFDANEADAFWGLVGVMKMMESNFLRDQSGMKRKLSTLQQLISVMDPELYAHLERTDSLNLFFCFRWILISFKREFKFEQVIKLWEVLWTNYYSNQFVLFVALAILQSHRDVLIRYLTEFDEVLKYANDLSGTIDLDTTLAQAEVLFLSFRTLVQDLDKENALNEEPDTSGLRHRKVASDISGTSTPNKKGKQAEQIDNENNQEGIKKKERRVISEDLRDLLINWNPQ</sequence>
<feature type="compositionally biased region" description="Low complexity" evidence="2">
    <location>
        <begin position="8"/>
        <end position="32"/>
    </location>
</feature>
<feature type="compositionally biased region" description="Low complexity" evidence="2">
    <location>
        <begin position="466"/>
        <end position="475"/>
    </location>
</feature>
<dbReference type="SMART" id="SM00164">
    <property type="entry name" value="TBC"/>
    <property type="match status" value="1"/>
</dbReference>
<dbReference type="SUPFAM" id="SSF47923">
    <property type="entry name" value="Ypt/Rab-GAP domain of gyp1p"/>
    <property type="match status" value="2"/>
</dbReference>
<protein>
    <recommendedName>
        <fullName evidence="3">Rab-GAP TBC domain-containing protein</fullName>
    </recommendedName>
</protein>
<dbReference type="PANTHER" id="PTHR22957">
    <property type="entry name" value="TBC1 DOMAIN FAMILY MEMBER GTPASE-ACTIVATING PROTEIN"/>
    <property type="match status" value="1"/>
</dbReference>
<gene>
    <name evidence="4" type="ORF">L201_007467</name>
</gene>
<dbReference type="InterPro" id="IPR000195">
    <property type="entry name" value="Rab-GAP-TBC_dom"/>
</dbReference>